<evidence type="ECO:0000256" key="1">
    <source>
        <dbReference type="SAM" id="SignalP"/>
    </source>
</evidence>
<protein>
    <recommendedName>
        <fullName evidence="4">DUF4369 domain-containing protein</fullName>
    </recommendedName>
</protein>
<proteinExistence type="predicted"/>
<evidence type="ECO:0000313" key="3">
    <source>
        <dbReference type="Proteomes" id="UP000197768"/>
    </source>
</evidence>
<accession>A0A246GL72</accession>
<feature type="chain" id="PRO_5012286624" description="DUF4369 domain-containing protein" evidence="1">
    <location>
        <begin position="19"/>
        <end position="96"/>
    </location>
</feature>
<keyword evidence="1" id="KW-0732">Signal</keyword>
<comment type="caution">
    <text evidence="2">The sequence shown here is derived from an EMBL/GenBank/DDBJ whole genome shotgun (WGS) entry which is preliminary data.</text>
</comment>
<dbReference type="Proteomes" id="UP000197768">
    <property type="component" value="Unassembled WGS sequence"/>
</dbReference>
<dbReference type="AlphaFoldDB" id="A0A246GL72"/>
<organism evidence="2 3">
    <name type="scientific">Flavobacterium davisii</name>
    <dbReference type="NCBI Taxonomy" id="2906077"/>
    <lineage>
        <taxon>Bacteria</taxon>
        <taxon>Pseudomonadati</taxon>
        <taxon>Bacteroidota</taxon>
        <taxon>Flavobacteriia</taxon>
        <taxon>Flavobacteriales</taxon>
        <taxon>Flavobacteriaceae</taxon>
        <taxon>Flavobacterium</taxon>
    </lineage>
</organism>
<feature type="signal peptide" evidence="1">
    <location>
        <begin position="1"/>
        <end position="18"/>
    </location>
</feature>
<gene>
    <name evidence="2" type="ORF">BWK59_01755</name>
</gene>
<evidence type="ECO:0000313" key="2">
    <source>
        <dbReference type="EMBL" id="OWP85122.1"/>
    </source>
</evidence>
<name>A0A246GL72_9FLAO</name>
<sequence length="96" mass="10830">MKNLFVTLVLIISFLFFAQSKKTEATTNNQTGKSVIFEEGMRVKVITLDRPKYVGAILFKDADTFTVDNNEVKLTNLGSIKYYPKGDTKAKKSFLV</sequence>
<dbReference type="RefSeq" id="WP_088390452.1">
    <property type="nucleotide sequence ID" value="NZ_MTCZ01000007.1"/>
</dbReference>
<reference evidence="2 3" key="1">
    <citation type="journal article" date="2017" name="Infect. Genet. Evol.">
        <title>Comparative genome analysis of fish pathogen Flavobacterium columnare reveals extensive sequence diversity within the species.</title>
        <authorList>
            <person name="Kayansamruaj P."/>
            <person name="Dong H.T."/>
            <person name="Hirono I."/>
            <person name="Kondo H."/>
            <person name="Senapin S."/>
            <person name="Rodkhum C."/>
        </authorList>
    </citation>
    <scope>NUCLEOTIDE SEQUENCE [LARGE SCALE GENOMIC DNA]</scope>
    <source>
        <strain evidence="2 3">1215</strain>
    </source>
</reference>
<dbReference type="EMBL" id="MTCZ01000007">
    <property type="protein sequence ID" value="OWP85122.1"/>
    <property type="molecule type" value="Genomic_DNA"/>
</dbReference>
<evidence type="ECO:0008006" key="4">
    <source>
        <dbReference type="Google" id="ProtNLM"/>
    </source>
</evidence>